<keyword evidence="9" id="KW-0624">Polysaccharide degradation</keyword>
<protein>
    <recommendedName>
        <fullName evidence="3">cellulose 1,4-beta-cellobiosidase (non-reducing end)</fullName>
        <ecNumber evidence="3">3.2.1.91</ecNumber>
    </recommendedName>
</protein>
<keyword evidence="11" id="KW-1133">Transmembrane helix</keyword>
<feature type="region of interest" description="Disordered" evidence="10">
    <location>
        <begin position="477"/>
        <end position="497"/>
    </location>
</feature>
<keyword evidence="5" id="KW-0378">Hydrolase</keyword>
<dbReference type="EMBL" id="CAMXCT030000469">
    <property type="protein sequence ID" value="CAL4766559.1"/>
    <property type="molecule type" value="Genomic_DNA"/>
</dbReference>
<reference evidence="14" key="2">
    <citation type="submission" date="2024-04" db="EMBL/GenBank/DDBJ databases">
        <authorList>
            <person name="Chen Y."/>
            <person name="Shah S."/>
            <person name="Dougan E. K."/>
            <person name="Thang M."/>
            <person name="Chan C."/>
        </authorList>
    </citation>
    <scope>NUCLEOTIDE SEQUENCE [LARGE SCALE GENOMIC DNA]</scope>
</reference>
<evidence type="ECO:0000256" key="10">
    <source>
        <dbReference type="SAM" id="MobiDB-lite"/>
    </source>
</evidence>
<evidence type="ECO:0000256" key="1">
    <source>
        <dbReference type="ARBA" id="ARBA00001641"/>
    </source>
</evidence>
<dbReference type="EC" id="3.2.1.91" evidence="3"/>
<evidence type="ECO:0000256" key="2">
    <source>
        <dbReference type="ARBA" id="ARBA00006044"/>
    </source>
</evidence>
<dbReference type="EMBL" id="CAMXCT020000469">
    <property type="protein sequence ID" value="CAL1132622.1"/>
    <property type="molecule type" value="Genomic_DNA"/>
</dbReference>
<keyword evidence="11" id="KW-0472">Membrane</keyword>
<evidence type="ECO:0000256" key="6">
    <source>
        <dbReference type="ARBA" id="ARBA00023001"/>
    </source>
</evidence>
<keyword evidence="7" id="KW-0119">Carbohydrate metabolism</keyword>
<dbReference type="PANTHER" id="PTHR33753:SF2">
    <property type="entry name" value="GLYCOSIDE HYDROLASE FAMILY 7 PROTEIN"/>
    <property type="match status" value="1"/>
</dbReference>
<dbReference type="GO" id="GO:0030245">
    <property type="term" value="P:cellulose catabolic process"/>
    <property type="evidence" value="ECO:0007669"/>
    <property type="project" value="UniProtKB-KW"/>
</dbReference>
<sequence length="557" mass="60895">MMDCAMPRILRLFLAFLVLLQGQQVDPKGDEDTKNAGIRISVNGEDTAQFVMLDSRWRWLYNVDDKDCASLTDDAATLERCYLQGLRASKYAAGYGVLVGTPNNRALTLRYATKDADSPSPNYGSRVYLTDGEGYSLFSPMAGEISFDIDISQVPAGMNAAVYLVSMNRYGNIASISNSGVMNVAGWRRGLGYCDAQCPKDLRFVQGTGYNSDNRYASCCPEMDLFEANRFVSALTAHPCKSDQASVCDSSTNPDCGAECDSNGGDINTFRDEGPGHALFNNVDPMLPFSVTTRFITNNGFSNGTLIEIEQELLQAGRSFKTSLTDQSVAESSKRFRSANKFGEVYGGLKQMGKSLRNGMVLVVALWSDPGGNMNWLDSCDANKTVYDCQKNWEFNDSVWEEANEVKPGIWRGPVDYYPDYATSFQTKDVAFTWSGIPLPIKRQVKFNCQGCETKEAPCDCASVPYAFTVSNIKVTHTAPPERTPNEPGTTPGGGAGGGSSLMMTILVPMGIALAVAACVAFLCCYVCSEDDVENVRARRRRKRLVKCQDSESSSTD</sequence>
<evidence type="ECO:0000256" key="8">
    <source>
        <dbReference type="ARBA" id="ARBA00023295"/>
    </source>
</evidence>
<dbReference type="SUPFAM" id="SSF49899">
    <property type="entry name" value="Concanavalin A-like lectins/glucanases"/>
    <property type="match status" value="1"/>
</dbReference>
<feature type="transmembrane region" description="Helical" evidence="11">
    <location>
        <begin position="506"/>
        <end position="529"/>
    </location>
</feature>
<dbReference type="InterPro" id="IPR037019">
    <property type="entry name" value="Glyco_hydro_7_sf"/>
</dbReference>
<comment type="caution">
    <text evidence="13">The sequence shown here is derived from an EMBL/GenBank/DDBJ whole genome shotgun (WGS) entry which is preliminary data.</text>
</comment>
<evidence type="ECO:0000256" key="3">
    <source>
        <dbReference type="ARBA" id="ARBA00012561"/>
    </source>
</evidence>
<evidence type="ECO:0000313" key="14">
    <source>
        <dbReference type="EMBL" id="CAL1132622.1"/>
    </source>
</evidence>
<dbReference type="Proteomes" id="UP001152797">
    <property type="component" value="Unassembled WGS sequence"/>
</dbReference>
<accession>A0A9P1BTB3</accession>
<proteinExistence type="inferred from homology"/>
<name>A0A9P1BTB3_9DINO</name>
<feature type="signal peptide" evidence="12">
    <location>
        <begin position="1"/>
        <end position="22"/>
    </location>
</feature>
<organism evidence="13">
    <name type="scientific">Cladocopium goreaui</name>
    <dbReference type="NCBI Taxonomy" id="2562237"/>
    <lineage>
        <taxon>Eukaryota</taxon>
        <taxon>Sar</taxon>
        <taxon>Alveolata</taxon>
        <taxon>Dinophyceae</taxon>
        <taxon>Suessiales</taxon>
        <taxon>Symbiodiniaceae</taxon>
        <taxon>Cladocopium</taxon>
    </lineage>
</organism>
<evidence type="ECO:0000313" key="13">
    <source>
        <dbReference type="EMBL" id="CAI3979247.1"/>
    </source>
</evidence>
<evidence type="ECO:0000256" key="5">
    <source>
        <dbReference type="ARBA" id="ARBA00022801"/>
    </source>
</evidence>
<comment type="catalytic activity">
    <reaction evidence="1">
        <text>Hydrolysis of (1-&gt;4)-beta-D-glucosidic linkages in cellulose and cellotetraose, releasing cellobiose from the non-reducing ends of the chains.</text>
        <dbReference type="EC" id="3.2.1.91"/>
    </reaction>
</comment>
<dbReference type="InterPro" id="IPR001722">
    <property type="entry name" value="Glyco_hydro_7"/>
</dbReference>
<dbReference type="Pfam" id="PF00840">
    <property type="entry name" value="Glyco_hydro_7"/>
    <property type="match status" value="1"/>
</dbReference>
<evidence type="ECO:0000256" key="4">
    <source>
        <dbReference type="ARBA" id="ARBA00022729"/>
    </source>
</evidence>
<dbReference type="GO" id="GO:0016162">
    <property type="term" value="F:cellulose 1,4-beta-cellobiosidase activity"/>
    <property type="evidence" value="ECO:0007669"/>
    <property type="project" value="UniProtKB-EC"/>
</dbReference>
<dbReference type="EMBL" id="CAMXCT010000469">
    <property type="protein sequence ID" value="CAI3979247.1"/>
    <property type="molecule type" value="Genomic_DNA"/>
</dbReference>
<dbReference type="PANTHER" id="PTHR33753">
    <property type="entry name" value="1,4-BETA-D-GLUCAN CELLOBIOHYDROLASE B"/>
    <property type="match status" value="1"/>
</dbReference>
<dbReference type="InterPro" id="IPR013320">
    <property type="entry name" value="ConA-like_dom_sf"/>
</dbReference>
<gene>
    <name evidence="13" type="ORF">C1SCF055_LOCUS7213</name>
</gene>
<evidence type="ECO:0000313" key="15">
    <source>
        <dbReference type="Proteomes" id="UP001152797"/>
    </source>
</evidence>
<dbReference type="Gene3D" id="2.70.100.10">
    <property type="entry name" value="Glycoside hydrolase, family 7, domain"/>
    <property type="match status" value="1"/>
</dbReference>
<evidence type="ECO:0000256" key="11">
    <source>
        <dbReference type="SAM" id="Phobius"/>
    </source>
</evidence>
<evidence type="ECO:0000256" key="9">
    <source>
        <dbReference type="ARBA" id="ARBA00023326"/>
    </source>
</evidence>
<keyword evidence="11" id="KW-0812">Transmembrane</keyword>
<feature type="chain" id="PRO_5043269765" description="cellulose 1,4-beta-cellobiosidase (non-reducing end)" evidence="12">
    <location>
        <begin position="23"/>
        <end position="557"/>
    </location>
</feature>
<evidence type="ECO:0000256" key="7">
    <source>
        <dbReference type="ARBA" id="ARBA00023277"/>
    </source>
</evidence>
<keyword evidence="4 12" id="KW-0732">Signal</keyword>
<evidence type="ECO:0000256" key="12">
    <source>
        <dbReference type="SAM" id="SignalP"/>
    </source>
</evidence>
<keyword evidence="8" id="KW-0326">Glycosidase</keyword>
<keyword evidence="6" id="KW-0136">Cellulose degradation</keyword>
<reference evidence="13" key="1">
    <citation type="submission" date="2022-10" db="EMBL/GenBank/DDBJ databases">
        <authorList>
            <person name="Chen Y."/>
            <person name="Dougan E. K."/>
            <person name="Chan C."/>
            <person name="Rhodes N."/>
            <person name="Thang M."/>
        </authorList>
    </citation>
    <scope>NUCLEOTIDE SEQUENCE</scope>
</reference>
<keyword evidence="15" id="KW-1185">Reference proteome</keyword>
<dbReference type="OrthoDB" id="445654at2759"/>
<comment type="similarity">
    <text evidence="2">Belongs to the glycosyl hydrolase 7 (cellulase C) family.</text>
</comment>
<dbReference type="PRINTS" id="PR00734">
    <property type="entry name" value="GLHYDRLASE7"/>
</dbReference>
<dbReference type="AlphaFoldDB" id="A0A9P1BTB3"/>